<proteinExistence type="predicted"/>
<feature type="compositionally biased region" description="Polar residues" evidence="1">
    <location>
        <begin position="26"/>
        <end position="38"/>
    </location>
</feature>
<reference evidence="2 3" key="1">
    <citation type="submission" date="2020-04" db="EMBL/GenBank/DDBJ databases">
        <title>A novel gut-associated lysogenic phage, Bacteroides phage BV01, alters the host transcriptome and bile acid metabolism in Bacteroides vulgatus.</title>
        <authorList>
            <person name="Campbell D.E."/>
            <person name="Ly L."/>
            <person name="Ridlon J.M."/>
            <person name="Hsiao A."/>
            <person name="Degnan P.H."/>
        </authorList>
    </citation>
    <scope>NUCLEOTIDE SEQUENCE [LARGE SCALE GENOMIC DNA]</scope>
    <source>
        <strain evidence="2 3">VPI-BV8526</strain>
    </source>
</reference>
<comment type="caution">
    <text evidence="2">The sequence shown here is derived from an EMBL/GenBank/DDBJ whole genome shotgun (WGS) entry which is preliminary data.</text>
</comment>
<evidence type="ECO:0000313" key="3">
    <source>
        <dbReference type="Proteomes" id="UP000583639"/>
    </source>
</evidence>
<feature type="region of interest" description="Disordered" evidence="1">
    <location>
        <begin position="1"/>
        <end position="66"/>
    </location>
</feature>
<dbReference type="RefSeq" id="WP_147393526.1">
    <property type="nucleotide sequence ID" value="NZ_JABDSI010000124.1"/>
</dbReference>
<sequence length="66" mass="7103">MGSPEGLGVAPSHLGRCPKNPARTVSPMQSDQRVTLSLETPFRGFTPENPEQEVTLSLHPPIKALP</sequence>
<evidence type="ECO:0000256" key="1">
    <source>
        <dbReference type="SAM" id="MobiDB-lite"/>
    </source>
</evidence>
<name>A0A848R1P9_PHOVU</name>
<organism evidence="2 3">
    <name type="scientific">Phocaeicola vulgatus</name>
    <name type="common">Bacteroides vulgatus</name>
    <dbReference type="NCBI Taxonomy" id="821"/>
    <lineage>
        <taxon>Bacteria</taxon>
        <taxon>Pseudomonadati</taxon>
        <taxon>Bacteroidota</taxon>
        <taxon>Bacteroidia</taxon>
        <taxon>Bacteroidales</taxon>
        <taxon>Bacteroidaceae</taxon>
        <taxon>Phocaeicola</taxon>
    </lineage>
</organism>
<protein>
    <submittedName>
        <fullName evidence="2">Uncharacterized protein</fullName>
    </submittedName>
</protein>
<dbReference type="Proteomes" id="UP000583639">
    <property type="component" value="Unassembled WGS sequence"/>
</dbReference>
<dbReference type="AlphaFoldDB" id="A0A848R1P9"/>
<dbReference type="EMBL" id="JABDSI010000124">
    <property type="protein sequence ID" value="NMW41170.1"/>
    <property type="molecule type" value="Genomic_DNA"/>
</dbReference>
<accession>A0A848R1P9</accession>
<gene>
    <name evidence="2" type="ORF">HKQ55_13795</name>
</gene>
<evidence type="ECO:0000313" key="2">
    <source>
        <dbReference type="EMBL" id="NMW41170.1"/>
    </source>
</evidence>